<dbReference type="Gene3D" id="3.30.70.2450">
    <property type="match status" value="1"/>
</dbReference>
<dbReference type="SUPFAM" id="SSF52833">
    <property type="entry name" value="Thioredoxin-like"/>
    <property type="match status" value="1"/>
</dbReference>
<sequence length="527" mass="57132">MSTKIIDVLIVGAGPTGTTLAIDLARRGLDIRIIDKAITSFPGSRAKGLQPRTLEVLQDLGAIDEVMAGGSNYPLLGFHLGPLTIPWRMIARKPRQPDIPFPSTWLIPQFRTDAALHARLAAFGHSVEFGSELTGLAQDARSATARVSALGETREIAARYIVGADGGGSAVRQNLGLGFEGSTHEDDRMIIVDAVTSGLPRNRWHIWPGRAGRFIGACPLPHGELFQWMIRLPPDEKPELDLAAINRRVQARIGTPRVVLHDIQWKSVFRPNIRLAEHYRRGRVFLAGDAAHVHPPAGAQGLNTGIQDAYNLGWKLGQVLAGADEGLLDSYEQERRPIAAAVLSLSTKKYEGIAKLDPSSVRRGKDERQLALSYRDGPLAQDPAARTARLQAGDRAPDAELVTPDGRPSRLHEAFVGPHFTAIAYGDNAAIALEDLVWPVVGAGLQRILVEVSHPRYAQESFTDPARTFRRAYGVAEDTVFLIRPDGYVSQIAPPAARTRLQAAVALLTPSSRSFASDPTGYAGRAP</sequence>
<evidence type="ECO:0000259" key="5">
    <source>
        <dbReference type="Pfam" id="PF01494"/>
    </source>
</evidence>
<dbReference type="GO" id="GO:0016709">
    <property type="term" value="F:oxidoreductase activity, acting on paired donors, with incorporation or reduction of molecular oxygen, NAD(P)H as one donor, and incorporation of one atom of oxygen"/>
    <property type="evidence" value="ECO:0007669"/>
    <property type="project" value="UniProtKB-ARBA"/>
</dbReference>
<dbReference type="InterPro" id="IPR036249">
    <property type="entry name" value="Thioredoxin-like_sf"/>
</dbReference>
<dbReference type="AlphaFoldDB" id="A0A329YCF7"/>
<dbReference type="Gene3D" id="3.40.30.120">
    <property type="match status" value="1"/>
</dbReference>
<keyword evidence="6" id="KW-0503">Monooxygenase</keyword>
<dbReference type="PRINTS" id="PR00420">
    <property type="entry name" value="RNGMNOXGNASE"/>
</dbReference>
<dbReference type="EMBL" id="QMKK01000032">
    <property type="protein sequence ID" value="RAX41136.1"/>
    <property type="molecule type" value="Genomic_DNA"/>
</dbReference>
<name>A0A329YCF7_RHITR</name>
<dbReference type="NCBIfam" id="NF004832">
    <property type="entry name" value="PRK06184.1"/>
    <property type="match status" value="1"/>
</dbReference>
<dbReference type="Gene3D" id="3.50.50.60">
    <property type="entry name" value="FAD/NAD(P)-binding domain"/>
    <property type="match status" value="1"/>
</dbReference>
<evidence type="ECO:0000256" key="1">
    <source>
        <dbReference type="ARBA" id="ARBA00001974"/>
    </source>
</evidence>
<dbReference type="Proteomes" id="UP000251205">
    <property type="component" value="Unassembled WGS sequence"/>
</dbReference>
<reference evidence="6 7" key="1">
    <citation type="submission" date="2018-06" db="EMBL/GenBank/DDBJ databases">
        <title>Whole Genome Sequence of an efficient microsymbiont, Rhizobium tropici.</title>
        <authorList>
            <person name="Srinivasan R."/>
            <person name="Singh H.V."/>
            <person name="Srivastava R."/>
            <person name="Kumari B."/>
            <person name="Radhakrishna A."/>
        </authorList>
    </citation>
    <scope>NUCLEOTIDE SEQUENCE [LARGE SCALE GENOMIC DNA]</scope>
    <source>
        <strain evidence="6 7">IGFRI Rhizo-19</strain>
    </source>
</reference>
<feature type="domain" description="FAD-binding" evidence="5">
    <location>
        <begin position="7"/>
        <end position="344"/>
    </location>
</feature>
<dbReference type="PANTHER" id="PTHR43004">
    <property type="entry name" value="TRK SYSTEM POTASSIUM UPTAKE PROTEIN"/>
    <property type="match status" value="1"/>
</dbReference>
<comment type="similarity">
    <text evidence="2">Belongs to the PheA/TfdB FAD monooxygenase family.</text>
</comment>
<evidence type="ECO:0000256" key="4">
    <source>
        <dbReference type="ARBA" id="ARBA00022827"/>
    </source>
</evidence>
<keyword evidence="6" id="KW-0560">Oxidoreductase</keyword>
<keyword evidence="3" id="KW-0285">Flavoprotein</keyword>
<dbReference type="RefSeq" id="WP_112342152.1">
    <property type="nucleotide sequence ID" value="NZ_QMKK01000032.1"/>
</dbReference>
<evidence type="ECO:0000313" key="7">
    <source>
        <dbReference type="Proteomes" id="UP000251205"/>
    </source>
</evidence>
<dbReference type="InterPro" id="IPR002938">
    <property type="entry name" value="FAD-bd"/>
</dbReference>
<accession>A0A329YCF7</accession>
<organism evidence="6 7">
    <name type="scientific">Rhizobium tropici</name>
    <dbReference type="NCBI Taxonomy" id="398"/>
    <lineage>
        <taxon>Bacteria</taxon>
        <taxon>Pseudomonadati</taxon>
        <taxon>Pseudomonadota</taxon>
        <taxon>Alphaproteobacteria</taxon>
        <taxon>Hyphomicrobiales</taxon>
        <taxon>Rhizobiaceae</taxon>
        <taxon>Rhizobium/Agrobacterium group</taxon>
        <taxon>Rhizobium</taxon>
    </lineage>
</organism>
<comment type="cofactor">
    <cofactor evidence="1">
        <name>FAD</name>
        <dbReference type="ChEBI" id="CHEBI:57692"/>
    </cofactor>
</comment>
<dbReference type="SUPFAM" id="SSF51905">
    <property type="entry name" value="FAD/NAD(P)-binding domain"/>
    <property type="match status" value="1"/>
</dbReference>
<dbReference type="InterPro" id="IPR050641">
    <property type="entry name" value="RIFMO-like"/>
</dbReference>
<gene>
    <name evidence="6" type="ORF">DQ393_12770</name>
</gene>
<dbReference type="PANTHER" id="PTHR43004:SF19">
    <property type="entry name" value="BINDING MONOOXYGENASE, PUTATIVE (JCVI)-RELATED"/>
    <property type="match status" value="1"/>
</dbReference>
<keyword evidence="4" id="KW-0274">FAD</keyword>
<evidence type="ECO:0000256" key="2">
    <source>
        <dbReference type="ARBA" id="ARBA00007801"/>
    </source>
</evidence>
<proteinExistence type="inferred from homology"/>
<dbReference type="GO" id="GO:0071949">
    <property type="term" value="F:FAD binding"/>
    <property type="evidence" value="ECO:0007669"/>
    <property type="project" value="InterPro"/>
</dbReference>
<evidence type="ECO:0000256" key="3">
    <source>
        <dbReference type="ARBA" id="ARBA00022630"/>
    </source>
</evidence>
<dbReference type="InterPro" id="IPR036188">
    <property type="entry name" value="FAD/NAD-bd_sf"/>
</dbReference>
<evidence type="ECO:0000313" key="6">
    <source>
        <dbReference type="EMBL" id="RAX41136.1"/>
    </source>
</evidence>
<protein>
    <submittedName>
        <fullName evidence="6">FAD-binding monooxygenase</fullName>
    </submittedName>
</protein>
<dbReference type="OrthoDB" id="9791689at2"/>
<dbReference type="Pfam" id="PF01494">
    <property type="entry name" value="FAD_binding_3"/>
    <property type="match status" value="1"/>
</dbReference>
<comment type="caution">
    <text evidence="6">The sequence shown here is derived from an EMBL/GenBank/DDBJ whole genome shotgun (WGS) entry which is preliminary data.</text>
</comment>